<evidence type="ECO:0000313" key="1">
    <source>
        <dbReference type="EMBL" id="CAK7895379.1"/>
    </source>
</evidence>
<organism evidence="1 2">
    <name type="scientific">Peronospora matthiolae</name>
    <dbReference type="NCBI Taxonomy" id="2874970"/>
    <lineage>
        <taxon>Eukaryota</taxon>
        <taxon>Sar</taxon>
        <taxon>Stramenopiles</taxon>
        <taxon>Oomycota</taxon>
        <taxon>Peronosporomycetes</taxon>
        <taxon>Peronosporales</taxon>
        <taxon>Peronosporaceae</taxon>
        <taxon>Peronospora</taxon>
    </lineage>
</organism>
<reference evidence="1" key="1">
    <citation type="submission" date="2024-01" db="EMBL/GenBank/DDBJ databases">
        <authorList>
            <person name="Webb A."/>
        </authorList>
    </citation>
    <scope>NUCLEOTIDE SEQUENCE</scope>
    <source>
        <strain evidence="1">Pm1</strain>
    </source>
</reference>
<comment type="caution">
    <text evidence="1">The sequence shown here is derived from an EMBL/GenBank/DDBJ whole genome shotgun (WGS) entry which is preliminary data.</text>
</comment>
<evidence type="ECO:0000313" key="2">
    <source>
        <dbReference type="Proteomes" id="UP001162060"/>
    </source>
</evidence>
<accession>A0AAV1T462</accession>
<dbReference type="AlphaFoldDB" id="A0AAV1T462"/>
<dbReference type="PANTHER" id="PTHR11439:SF440">
    <property type="entry name" value="INTEGRASE CATALYTIC DOMAIN-CONTAINING PROTEIN"/>
    <property type="match status" value="1"/>
</dbReference>
<gene>
    <name evidence="1" type="ORF">PM001_LOCUS1033</name>
</gene>
<evidence type="ECO:0008006" key="3">
    <source>
        <dbReference type="Google" id="ProtNLM"/>
    </source>
</evidence>
<sequence length="134" mass="15079">MLEKFGLVESAAVRVPIGGFYKDEEDALLPSDGKRSPKRPTVQTFQSLVGSLLWTSRCTRPDIAFAVHRVTRRSHAPSEGDWRLAKKIAKYLKSTKKLKFMMEGDKNLMKDDGVVVEAFSDADYPADKCDRKSI</sequence>
<dbReference type="EMBL" id="CAKLBY020000004">
    <property type="protein sequence ID" value="CAK7895379.1"/>
    <property type="molecule type" value="Genomic_DNA"/>
</dbReference>
<proteinExistence type="predicted"/>
<dbReference type="Proteomes" id="UP001162060">
    <property type="component" value="Unassembled WGS sequence"/>
</dbReference>
<protein>
    <recommendedName>
        <fullName evidence="3">Reverse transcriptase Ty1/copia-type domain-containing protein</fullName>
    </recommendedName>
</protein>
<dbReference type="PANTHER" id="PTHR11439">
    <property type="entry name" value="GAG-POL-RELATED RETROTRANSPOSON"/>
    <property type="match status" value="1"/>
</dbReference>
<name>A0AAV1T462_9STRA</name>